<feature type="signal peptide" evidence="1">
    <location>
        <begin position="1"/>
        <end position="38"/>
    </location>
</feature>
<dbReference type="InterPro" id="IPR008964">
    <property type="entry name" value="Invasin/intimin_cell_adhesion"/>
</dbReference>
<dbReference type="Gene3D" id="2.60.40.10">
    <property type="entry name" value="Immunoglobulins"/>
    <property type="match status" value="1"/>
</dbReference>
<dbReference type="PROSITE" id="PS51318">
    <property type="entry name" value="TAT"/>
    <property type="match status" value="1"/>
</dbReference>
<evidence type="ECO:0000256" key="1">
    <source>
        <dbReference type="SAM" id="SignalP"/>
    </source>
</evidence>
<evidence type="ECO:0000313" key="3">
    <source>
        <dbReference type="Proteomes" id="UP000600365"/>
    </source>
</evidence>
<name>A0A918D8X6_9ACTN</name>
<proteinExistence type="predicted"/>
<keyword evidence="3" id="KW-1185">Reference proteome</keyword>
<dbReference type="GO" id="GO:0005975">
    <property type="term" value="P:carbohydrate metabolic process"/>
    <property type="evidence" value="ECO:0007669"/>
    <property type="project" value="UniProtKB-ARBA"/>
</dbReference>
<dbReference type="Proteomes" id="UP000600365">
    <property type="component" value="Unassembled WGS sequence"/>
</dbReference>
<dbReference type="AlphaFoldDB" id="A0A918D8X6"/>
<dbReference type="EMBL" id="BMMM01000021">
    <property type="protein sequence ID" value="GGN88335.1"/>
    <property type="molecule type" value="Genomic_DNA"/>
</dbReference>
<dbReference type="InterPro" id="IPR006311">
    <property type="entry name" value="TAT_signal"/>
</dbReference>
<feature type="chain" id="PRO_5037598735" description="Ig-like domain-containing protein" evidence="1">
    <location>
        <begin position="39"/>
        <end position="416"/>
    </location>
</feature>
<dbReference type="SUPFAM" id="SSF49373">
    <property type="entry name" value="Invasin/intimin cell-adhesion fragments"/>
    <property type="match status" value="1"/>
</dbReference>
<keyword evidence="1" id="KW-0732">Signal</keyword>
<comment type="caution">
    <text evidence="2">The sequence shown here is derived from an EMBL/GenBank/DDBJ whole genome shotgun (WGS) entry which is preliminary data.</text>
</comment>
<evidence type="ECO:0008006" key="4">
    <source>
        <dbReference type="Google" id="ProtNLM"/>
    </source>
</evidence>
<protein>
    <recommendedName>
        <fullName evidence="4">Ig-like domain-containing protein</fullName>
    </recommendedName>
</protein>
<gene>
    <name evidence="2" type="ORF">GCM10011579_082020</name>
</gene>
<sequence length="416" mass="41893">MRLPRPSRTRSRLLLAGLTGLLLTAAAAVVAVPGTAAAATLKVTYTGPDSAPYRAPTKLSAVIALGDSGYAGATVTFRVGTASCTATSAGDGSASCTLAPADKPGYYGVSVRAESDAGRVGTFSTFRIEKAATTLAYTGTKYIANDEPARLAAVLKDGAGQAVENRTVQFALGTGANEQKCDAATDTGGTASCTVAKVDQPLNENGTVPVSGAFAGDDYYLSSGDSATVLLQYVTGRAYGAFAAVDLLLFPVTLPPQPDTGAVRTARATVTKPPCSAEIDAPGLEFDAVCADVTTSLAPGTSVAHTTVESARIGLPGLPVIELSGVEAVSTSTCQKAAGTTGLTLKIAGKQIDVPDVPNTEIDLGLARLVVNEQIPVADADHGLTVNAVHLQDAAGLIDVVVGSATSDAHNCPPTA</sequence>
<accession>A0A918D8X6</accession>
<reference evidence="2 3" key="1">
    <citation type="journal article" date="2014" name="Int. J. Syst. Evol. Microbiol.">
        <title>Complete genome sequence of Corynebacterium casei LMG S-19264T (=DSM 44701T), isolated from a smear-ripened cheese.</title>
        <authorList>
            <consortium name="US DOE Joint Genome Institute (JGI-PGF)"/>
            <person name="Walter F."/>
            <person name="Albersmeier A."/>
            <person name="Kalinowski J."/>
            <person name="Ruckert C."/>
        </authorList>
    </citation>
    <scope>NUCLEOTIDE SEQUENCE [LARGE SCALE GENOMIC DNA]</scope>
    <source>
        <strain evidence="2 3">CGMCC 4.7111</strain>
    </source>
</reference>
<dbReference type="NCBIfam" id="NF040603">
    <property type="entry name" value="choice_anch_P"/>
    <property type="match status" value="1"/>
</dbReference>
<organism evidence="2 3">
    <name type="scientific">Streptomyces albiflavescens</name>
    <dbReference type="NCBI Taxonomy" id="1623582"/>
    <lineage>
        <taxon>Bacteria</taxon>
        <taxon>Bacillati</taxon>
        <taxon>Actinomycetota</taxon>
        <taxon>Actinomycetes</taxon>
        <taxon>Kitasatosporales</taxon>
        <taxon>Streptomycetaceae</taxon>
        <taxon>Streptomyces</taxon>
    </lineage>
</organism>
<evidence type="ECO:0000313" key="2">
    <source>
        <dbReference type="EMBL" id="GGN88335.1"/>
    </source>
</evidence>
<dbReference type="InterPro" id="IPR013783">
    <property type="entry name" value="Ig-like_fold"/>
</dbReference>